<dbReference type="Pfam" id="PF10958">
    <property type="entry name" value="DUF2759"/>
    <property type="match status" value="1"/>
</dbReference>
<name>G9QPP5_9BACI</name>
<evidence type="ECO:0000256" key="1">
    <source>
        <dbReference type="SAM" id="Phobius"/>
    </source>
</evidence>
<dbReference type="Proteomes" id="UP000011747">
    <property type="component" value="Unassembled WGS sequence"/>
</dbReference>
<keyword evidence="3" id="KW-1185">Reference proteome</keyword>
<evidence type="ECO:0000313" key="3">
    <source>
        <dbReference type="Proteomes" id="UP000011747"/>
    </source>
</evidence>
<feature type="transmembrane region" description="Helical" evidence="1">
    <location>
        <begin position="31"/>
        <end position="53"/>
    </location>
</feature>
<dbReference type="EMBL" id="ACWF01000156">
    <property type="protein sequence ID" value="EHL73686.1"/>
    <property type="molecule type" value="Genomic_DNA"/>
</dbReference>
<dbReference type="InterPro" id="IPR024490">
    <property type="entry name" value="DUF2759"/>
</dbReference>
<protein>
    <recommendedName>
        <fullName evidence="4">DUF2759 domain-containing protein</fullName>
    </recommendedName>
</protein>
<reference evidence="2 3" key="1">
    <citation type="submission" date="2011-09" db="EMBL/GenBank/DDBJ databases">
        <title>The Genome Sequence of Bacillus smithii 7_3_47FAA.</title>
        <authorList>
            <consortium name="The Broad Institute Genome Sequencing Platform"/>
            <person name="Earl A."/>
            <person name="Ward D."/>
            <person name="Feldgarden M."/>
            <person name="Gevers D."/>
            <person name="Daigneault M."/>
            <person name="Strauss J."/>
            <person name="Allen-Vercoe E."/>
            <person name="Young S.K."/>
            <person name="Zeng Q."/>
            <person name="Gargeya S."/>
            <person name="Fitzgerald M."/>
            <person name="Haas B."/>
            <person name="Abouelleil A."/>
            <person name="Alvarado L."/>
            <person name="Arachchi H.M."/>
            <person name="Berlin A."/>
            <person name="Brown A."/>
            <person name="Chapman S.B."/>
            <person name="Chen Z."/>
            <person name="Dunbar C."/>
            <person name="Freedman E."/>
            <person name="Gearin G."/>
            <person name="Goldberg J."/>
            <person name="Griggs A."/>
            <person name="Gujja S."/>
            <person name="Heiman D."/>
            <person name="Howarth C."/>
            <person name="Larson L."/>
            <person name="Lui A."/>
            <person name="MacDonald P.J.P."/>
            <person name="Montmayeur A."/>
            <person name="Murphy C."/>
            <person name="Neiman D."/>
            <person name="Pearson M."/>
            <person name="Priest M."/>
            <person name="Roberts A."/>
            <person name="Saif S."/>
            <person name="Shea T."/>
            <person name="Shenoy N."/>
            <person name="Sisk P."/>
            <person name="Stolte C."/>
            <person name="Sykes S."/>
            <person name="Wortman J."/>
            <person name="Nusbaum C."/>
            <person name="Birren B."/>
        </authorList>
    </citation>
    <scope>NUCLEOTIDE SEQUENCE [LARGE SCALE GENOMIC DNA]</scope>
    <source>
        <strain evidence="2 3">7_3_47FAA</strain>
    </source>
</reference>
<keyword evidence="1" id="KW-0812">Transmembrane</keyword>
<dbReference type="PATRIC" id="fig|665952.3.peg.3149"/>
<keyword evidence="1" id="KW-0472">Membrane</keyword>
<organism evidence="2 3">
    <name type="scientific">Bacillus smithii 7_3_47FAA</name>
    <dbReference type="NCBI Taxonomy" id="665952"/>
    <lineage>
        <taxon>Bacteria</taxon>
        <taxon>Bacillati</taxon>
        <taxon>Bacillota</taxon>
        <taxon>Bacilli</taxon>
        <taxon>Bacillales</taxon>
        <taxon>Bacillaceae</taxon>
        <taxon>Bacillus</taxon>
    </lineage>
</organism>
<dbReference type="AlphaFoldDB" id="G9QPP5"/>
<sequence length="56" mass="5960">MGLVIIFSLITLLALFGTVSALKNKNILGIVFGLATLGVFGWFTFMTVLHSGYPGV</sequence>
<comment type="caution">
    <text evidence="2">The sequence shown here is derived from an EMBL/GenBank/DDBJ whole genome shotgun (WGS) entry which is preliminary data.</text>
</comment>
<evidence type="ECO:0008006" key="4">
    <source>
        <dbReference type="Google" id="ProtNLM"/>
    </source>
</evidence>
<accession>G9QPP5</accession>
<dbReference type="HOGENOM" id="CLU_178443_2_0_9"/>
<evidence type="ECO:0000313" key="2">
    <source>
        <dbReference type="EMBL" id="EHL73686.1"/>
    </source>
</evidence>
<dbReference type="RefSeq" id="WP_003355342.1">
    <property type="nucleotide sequence ID" value="NZ_JH414764.1"/>
</dbReference>
<keyword evidence="1" id="KW-1133">Transmembrane helix</keyword>
<gene>
    <name evidence="2" type="ORF">HMPREF1015_00262</name>
</gene>
<proteinExistence type="predicted"/>